<dbReference type="EMBL" id="BPQB01000004">
    <property type="protein sequence ID" value="GJE86425.1"/>
    <property type="molecule type" value="Genomic_DNA"/>
</dbReference>
<dbReference type="PANTHER" id="PTHR37544:SF3">
    <property type="entry name" value="SPRAY"/>
    <property type="match status" value="1"/>
</dbReference>
<feature type="region of interest" description="Disordered" evidence="1">
    <location>
        <begin position="1"/>
        <end position="74"/>
    </location>
</feature>
<accession>A0A9P3L8T2</accession>
<sequence>MQASVSESSSQVLHIAPGTPATPATEELPTSPLLGDNGPPQYATYRAPMGSTRQHSAEGLLHGSTSGGDAPYGDAPYPEEKQRPWAHEYPPETNGIVVRPWTPIPLRKWFWIPLVLTMALGGVAFEIALHFSEKNQGWETKGKITTESGFMHYVYTLPPVAISMFFAALWAWTDLEIRKLQPYVELARGNAPPQRSLLLDYTRTHTFFVWTVAARNQHWLVVIGALLVVLTLAFQPLAAALFNVQDIDMISHGQAATNLGLLSLNNDANFQDLTSFLTAAGYASASVLYNITDPPFVHNGYTVAPLTLSENINNGTMWANTTAVYSHPSCMNADAGSLNMAKWDNSSGWTNSASFEGCEFSWSVNKSATNLFGVELVTNSTECTVFTSVPEPFRPIIFWFFTYQPTPMASLTLCTPNITLLDVSAAVDLASGALAVAELGPLGSHTGALAQDAGNVTRAYNGMFFALDSPDPFVAGRQDAIRLALPAAVFQAAQAHGLVQAFQDNEFAGLAQRIYTMYLSLVAKTVYFLPATQPMHIDLQTVHKRLFLSPVATHLLAAAMFVLALAGSALQLWHARERRVLRLAHAPGTIASAVSLGGGGVGGALAGRTRAEDMRAALHGKRFRIDRGTGRIVVEGERGFEQAATPASGRLAFGEAGPLRV</sequence>
<protein>
    <submittedName>
        <fullName evidence="3">DUF3433 domain-containing protein</fullName>
    </submittedName>
</protein>
<feature type="transmembrane region" description="Helical" evidence="2">
    <location>
        <begin position="109"/>
        <end position="129"/>
    </location>
</feature>
<reference evidence="3 4" key="1">
    <citation type="submission" date="2021-08" db="EMBL/GenBank/DDBJ databases">
        <title>Draft Genome Sequence of Phanerochaete sordida strain YK-624.</title>
        <authorList>
            <person name="Mori T."/>
            <person name="Dohra H."/>
            <person name="Suzuki T."/>
            <person name="Kawagishi H."/>
            <person name="Hirai H."/>
        </authorList>
    </citation>
    <scope>NUCLEOTIDE SEQUENCE [LARGE SCALE GENOMIC DNA]</scope>
    <source>
        <strain evidence="3 4">YK-624</strain>
    </source>
</reference>
<keyword evidence="2" id="KW-1133">Transmembrane helix</keyword>
<dbReference type="Proteomes" id="UP000703269">
    <property type="component" value="Unassembled WGS sequence"/>
</dbReference>
<feature type="transmembrane region" description="Helical" evidence="2">
    <location>
        <begin position="551"/>
        <end position="573"/>
    </location>
</feature>
<dbReference type="Pfam" id="PF11915">
    <property type="entry name" value="DUF3433"/>
    <property type="match status" value="1"/>
</dbReference>
<evidence type="ECO:0000256" key="1">
    <source>
        <dbReference type="SAM" id="MobiDB-lite"/>
    </source>
</evidence>
<dbReference type="AlphaFoldDB" id="A0A9P3L8T2"/>
<feature type="compositionally biased region" description="Low complexity" evidence="1">
    <location>
        <begin position="16"/>
        <end position="34"/>
    </location>
</feature>
<keyword evidence="2" id="KW-0812">Transmembrane</keyword>
<organism evidence="3 4">
    <name type="scientific">Phanerochaete sordida</name>
    <dbReference type="NCBI Taxonomy" id="48140"/>
    <lineage>
        <taxon>Eukaryota</taxon>
        <taxon>Fungi</taxon>
        <taxon>Dikarya</taxon>
        <taxon>Basidiomycota</taxon>
        <taxon>Agaricomycotina</taxon>
        <taxon>Agaricomycetes</taxon>
        <taxon>Polyporales</taxon>
        <taxon>Phanerochaetaceae</taxon>
        <taxon>Phanerochaete</taxon>
    </lineage>
</organism>
<dbReference type="PANTHER" id="PTHR37544">
    <property type="entry name" value="SPRAY-RELATED"/>
    <property type="match status" value="1"/>
</dbReference>
<evidence type="ECO:0000313" key="4">
    <source>
        <dbReference type="Proteomes" id="UP000703269"/>
    </source>
</evidence>
<evidence type="ECO:0000256" key="2">
    <source>
        <dbReference type="SAM" id="Phobius"/>
    </source>
</evidence>
<evidence type="ECO:0000313" key="3">
    <source>
        <dbReference type="EMBL" id="GJE86425.1"/>
    </source>
</evidence>
<name>A0A9P3L8T2_9APHY</name>
<feature type="compositionally biased region" description="Polar residues" evidence="1">
    <location>
        <begin position="1"/>
        <end position="12"/>
    </location>
</feature>
<dbReference type="OrthoDB" id="3248909at2759"/>
<proteinExistence type="predicted"/>
<keyword evidence="4" id="KW-1185">Reference proteome</keyword>
<dbReference type="InterPro" id="IPR021840">
    <property type="entry name" value="DUF3433"/>
</dbReference>
<feature type="transmembrane region" description="Helical" evidence="2">
    <location>
        <begin position="219"/>
        <end position="242"/>
    </location>
</feature>
<keyword evidence="2" id="KW-0472">Membrane</keyword>
<comment type="caution">
    <text evidence="3">The sequence shown here is derived from an EMBL/GenBank/DDBJ whole genome shotgun (WGS) entry which is preliminary data.</text>
</comment>
<gene>
    <name evidence="3" type="ORF">PsYK624_025050</name>
</gene>
<feature type="transmembrane region" description="Helical" evidence="2">
    <location>
        <begin position="150"/>
        <end position="172"/>
    </location>
</feature>